<dbReference type="Proteomes" id="UP000053647">
    <property type="component" value="Unassembled WGS sequence"/>
</dbReference>
<keyword evidence="3" id="KW-1185">Reference proteome</keyword>
<reference evidence="3" key="2">
    <citation type="submission" date="2015-01" db="EMBL/GenBank/DDBJ databases">
        <title>Evolutionary Origins and Diversification of the Mycorrhizal Mutualists.</title>
        <authorList>
            <consortium name="DOE Joint Genome Institute"/>
            <consortium name="Mycorrhizal Genomics Consortium"/>
            <person name="Kohler A."/>
            <person name="Kuo A."/>
            <person name="Nagy L.G."/>
            <person name="Floudas D."/>
            <person name="Copeland A."/>
            <person name="Barry K.W."/>
            <person name="Cichocki N."/>
            <person name="Veneault-Fourrey C."/>
            <person name="LaButti K."/>
            <person name="Lindquist E.A."/>
            <person name="Lipzen A."/>
            <person name="Lundell T."/>
            <person name="Morin E."/>
            <person name="Murat C."/>
            <person name="Riley R."/>
            <person name="Ohm R."/>
            <person name="Sun H."/>
            <person name="Tunlid A."/>
            <person name="Henrissat B."/>
            <person name="Grigoriev I.V."/>
            <person name="Hibbett D.S."/>
            <person name="Martin F."/>
        </authorList>
    </citation>
    <scope>NUCLEOTIDE SEQUENCE [LARGE SCALE GENOMIC DNA]</scope>
    <source>
        <strain evidence="3">ATCC 200175</strain>
    </source>
</reference>
<dbReference type="HOGENOM" id="CLU_046434_1_0_1"/>
<feature type="region of interest" description="Disordered" evidence="1">
    <location>
        <begin position="261"/>
        <end position="287"/>
    </location>
</feature>
<gene>
    <name evidence="2" type="ORF">PAXINDRAFT_18890</name>
</gene>
<protein>
    <submittedName>
        <fullName evidence="2">Uncharacterized protein</fullName>
    </submittedName>
</protein>
<accession>A0A0C9TKP1</accession>
<evidence type="ECO:0000256" key="1">
    <source>
        <dbReference type="SAM" id="MobiDB-lite"/>
    </source>
</evidence>
<name>A0A0C9TKP1_PAXIN</name>
<organism evidence="2 3">
    <name type="scientific">Paxillus involutus ATCC 200175</name>
    <dbReference type="NCBI Taxonomy" id="664439"/>
    <lineage>
        <taxon>Eukaryota</taxon>
        <taxon>Fungi</taxon>
        <taxon>Dikarya</taxon>
        <taxon>Basidiomycota</taxon>
        <taxon>Agaricomycotina</taxon>
        <taxon>Agaricomycetes</taxon>
        <taxon>Agaricomycetidae</taxon>
        <taxon>Boletales</taxon>
        <taxon>Paxilineae</taxon>
        <taxon>Paxillaceae</taxon>
        <taxon>Paxillus</taxon>
    </lineage>
</organism>
<evidence type="ECO:0000313" key="3">
    <source>
        <dbReference type="Proteomes" id="UP000053647"/>
    </source>
</evidence>
<reference evidence="2 3" key="1">
    <citation type="submission" date="2014-06" db="EMBL/GenBank/DDBJ databases">
        <authorList>
            <consortium name="DOE Joint Genome Institute"/>
            <person name="Kuo A."/>
            <person name="Kohler A."/>
            <person name="Nagy L.G."/>
            <person name="Floudas D."/>
            <person name="Copeland A."/>
            <person name="Barry K.W."/>
            <person name="Cichocki N."/>
            <person name="Veneault-Fourrey C."/>
            <person name="LaButti K."/>
            <person name="Lindquist E.A."/>
            <person name="Lipzen A."/>
            <person name="Lundell T."/>
            <person name="Morin E."/>
            <person name="Murat C."/>
            <person name="Sun H."/>
            <person name="Tunlid A."/>
            <person name="Henrissat B."/>
            <person name="Grigoriev I.V."/>
            <person name="Hibbett D.S."/>
            <person name="Martin F."/>
            <person name="Nordberg H.P."/>
            <person name="Cantor M.N."/>
            <person name="Hua S.X."/>
        </authorList>
    </citation>
    <scope>NUCLEOTIDE SEQUENCE [LARGE SCALE GENOMIC DNA]</scope>
    <source>
        <strain evidence="2 3">ATCC 200175</strain>
    </source>
</reference>
<proteinExistence type="predicted"/>
<dbReference type="EMBL" id="KN819742">
    <property type="protein sequence ID" value="KIJ07946.1"/>
    <property type="molecule type" value="Genomic_DNA"/>
</dbReference>
<dbReference type="OrthoDB" id="2685635at2759"/>
<evidence type="ECO:0000313" key="2">
    <source>
        <dbReference type="EMBL" id="KIJ07946.1"/>
    </source>
</evidence>
<sequence>MSSSNTSFNDQRNADIRDTLLHSGLYLGDHDLLQHVHWEPNGRKDSLFITEPPPPTEQSAGSLQKNLATLSTVVQISHNNFWLMSDAGWRGSTKITPHLHDAKATCVGVAPRDTPIFLNDFLIAVENAKNLQQQTATPDLQMRYGFACNGEGQFTEFKFRHVLFERTTEKGDHDIIEGTISLDEWPVHSDAAEAELENKKTNYRATPLAAYDTHDRLIDAASYRPRLQGALVEMHFNLSHSAFKGKDTYTADIHTIRVLKPPQPSTAPKKHRLPATFDPPASRRRLV</sequence>
<dbReference type="AlphaFoldDB" id="A0A0C9TKP1"/>